<comment type="caution">
    <text evidence="5">The sequence shown here is derived from an EMBL/GenBank/DDBJ whole genome shotgun (WGS) entry which is preliminary data.</text>
</comment>
<proteinExistence type="inferred from homology"/>
<dbReference type="Gene3D" id="3.30.390.10">
    <property type="entry name" value="Enolase-like, N-terminal domain"/>
    <property type="match status" value="1"/>
</dbReference>
<dbReference type="EMBL" id="JACXIZ010000032">
    <property type="protein sequence ID" value="MBD2847059.1"/>
    <property type="molecule type" value="Genomic_DNA"/>
</dbReference>
<dbReference type="RefSeq" id="WP_190920037.1">
    <property type="nucleotide sequence ID" value="NZ_JACXIZ010000032.1"/>
</dbReference>
<dbReference type="PANTHER" id="PTHR48073:SF2">
    <property type="entry name" value="O-SUCCINYLBENZOATE SYNTHASE"/>
    <property type="match status" value="1"/>
</dbReference>
<dbReference type="AlphaFoldDB" id="A0A927BX49"/>
<protein>
    <submittedName>
        <fullName evidence="5">Mandelate racemase</fullName>
    </submittedName>
</protein>
<dbReference type="InterPro" id="IPR029065">
    <property type="entry name" value="Enolase_C-like"/>
</dbReference>
<dbReference type="SFLD" id="SFLDS00001">
    <property type="entry name" value="Enolase"/>
    <property type="match status" value="1"/>
</dbReference>
<name>A0A927BX49_9BACL</name>
<dbReference type="InterPro" id="IPR029017">
    <property type="entry name" value="Enolase-like_N"/>
</dbReference>
<dbReference type="SMART" id="SM00922">
    <property type="entry name" value="MR_MLE"/>
    <property type="match status" value="1"/>
</dbReference>
<dbReference type="SUPFAM" id="SSF51604">
    <property type="entry name" value="Enolase C-terminal domain-like"/>
    <property type="match status" value="1"/>
</dbReference>
<dbReference type="InterPro" id="IPR036849">
    <property type="entry name" value="Enolase-like_C_sf"/>
</dbReference>
<dbReference type="SFLD" id="SFLDG00180">
    <property type="entry name" value="muconate_cycloisomerase"/>
    <property type="match status" value="1"/>
</dbReference>
<reference evidence="5" key="1">
    <citation type="submission" date="2020-09" db="EMBL/GenBank/DDBJ databases">
        <title>A novel bacterium of genus Paenibacillus, isolated from South China Sea.</title>
        <authorList>
            <person name="Huang H."/>
            <person name="Mo K."/>
            <person name="Hu Y."/>
        </authorList>
    </citation>
    <scope>NUCLEOTIDE SEQUENCE</scope>
    <source>
        <strain evidence="5">IB182496</strain>
    </source>
</reference>
<dbReference type="InterPro" id="IPR013342">
    <property type="entry name" value="Mandelate_racemase_C"/>
</dbReference>
<evidence type="ECO:0000256" key="2">
    <source>
        <dbReference type="ARBA" id="ARBA00022723"/>
    </source>
</evidence>
<keyword evidence="6" id="KW-1185">Reference proteome</keyword>
<dbReference type="PANTHER" id="PTHR48073">
    <property type="entry name" value="O-SUCCINYLBENZOATE SYNTHASE-RELATED"/>
    <property type="match status" value="1"/>
</dbReference>
<dbReference type="SUPFAM" id="SSF54826">
    <property type="entry name" value="Enolase N-terminal domain-like"/>
    <property type="match status" value="1"/>
</dbReference>
<feature type="domain" description="Mandelate racemase/muconate lactonizing enzyme C-terminal" evidence="4">
    <location>
        <begin position="150"/>
        <end position="246"/>
    </location>
</feature>
<evidence type="ECO:0000256" key="3">
    <source>
        <dbReference type="ARBA" id="ARBA00023235"/>
    </source>
</evidence>
<dbReference type="Pfam" id="PF13378">
    <property type="entry name" value="MR_MLE_C"/>
    <property type="match status" value="1"/>
</dbReference>
<organism evidence="5 6">
    <name type="scientific">Paenibacillus sabuli</name>
    <dbReference type="NCBI Taxonomy" id="2772509"/>
    <lineage>
        <taxon>Bacteria</taxon>
        <taxon>Bacillati</taxon>
        <taxon>Bacillota</taxon>
        <taxon>Bacilli</taxon>
        <taxon>Bacillales</taxon>
        <taxon>Paenibacillaceae</taxon>
        <taxon>Paenibacillus</taxon>
    </lineage>
</organism>
<keyword evidence="3" id="KW-0413">Isomerase</keyword>
<dbReference type="GO" id="GO:0016854">
    <property type="term" value="F:racemase and epimerase activity"/>
    <property type="evidence" value="ECO:0007669"/>
    <property type="project" value="UniProtKB-ARBA"/>
</dbReference>
<accession>A0A927BX49</accession>
<evidence type="ECO:0000259" key="4">
    <source>
        <dbReference type="SMART" id="SM00922"/>
    </source>
</evidence>
<dbReference type="Proteomes" id="UP000621560">
    <property type="component" value="Unassembled WGS sequence"/>
</dbReference>
<evidence type="ECO:0000313" key="6">
    <source>
        <dbReference type="Proteomes" id="UP000621560"/>
    </source>
</evidence>
<evidence type="ECO:0000313" key="5">
    <source>
        <dbReference type="EMBL" id="MBD2847059.1"/>
    </source>
</evidence>
<sequence>MIIQRAEIYPLHLPMKALFKTSRGAIGGAGMERTVVLVKLTSDTGVVGWGEGSPSRLWSSETMESVVSALQRYLLPAVIGRAVSDLAGLHQAMNAVIAPGFSIAHPIAKCAVDTAVHDLLGKARGLSLPELWGYAPTDEAVLSWTVSAGDETALDSAIAEGRERGYANFNLKLGTDPAFDLLQCERVRAAAPDGFLWGDANGGYRFHDILRLLPDLEAAGLDLLEQPLPANQLRDLAALKQRMRIPLGADEPIIAPRELMEWIRQDLITAYVAKPSRSGGLFPSRICMEIADHAPLMTVCSGLTETGIGLAANAQLACAFGIQRPCAWNGPQFLDESLLTEPLTIEGGKLRRPEGPGLGVTVDEDKVRHYTNGGELHVE</sequence>
<dbReference type="Pfam" id="PF02746">
    <property type="entry name" value="MR_MLE_N"/>
    <property type="match status" value="1"/>
</dbReference>
<comment type="similarity">
    <text evidence="1">Belongs to the mandelate racemase/muconate lactonizing enzyme family.</text>
</comment>
<dbReference type="InterPro" id="IPR013341">
    <property type="entry name" value="Mandelate_racemase_N_dom"/>
</dbReference>
<gene>
    <name evidence="5" type="ORF">IDH44_17820</name>
</gene>
<keyword evidence="2" id="KW-0479">Metal-binding</keyword>
<evidence type="ECO:0000256" key="1">
    <source>
        <dbReference type="ARBA" id="ARBA00008031"/>
    </source>
</evidence>
<dbReference type="GO" id="GO:0046872">
    <property type="term" value="F:metal ion binding"/>
    <property type="evidence" value="ECO:0007669"/>
    <property type="project" value="UniProtKB-KW"/>
</dbReference>
<dbReference type="Gene3D" id="3.20.20.120">
    <property type="entry name" value="Enolase-like C-terminal domain"/>
    <property type="match status" value="1"/>
</dbReference>